<protein>
    <submittedName>
        <fullName evidence="8">Nonribosomal peptide synthetase 1</fullName>
    </submittedName>
</protein>
<dbReference type="InterPro" id="IPR023213">
    <property type="entry name" value="CAT-like_dom_sf"/>
</dbReference>
<dbReference type="Pfam" id="PF00550">
    <property type="entry name" value="PP-binding"/>
    <property type="match status" value="4"/>
</dbReference>
<dbReference type="GeneID" id="81438620"/>
<dbReference type="FunFam" id="3.30.559.10:FF:000031">
    <property type="entry name" value="Nonribosomal peptide synthase Pes1"/>
    <property type="match status" value="1"/>
</dbReference>
<dbReference type="OrthoDB" id="416786at2759"/>
<keyword evidence="9" id="KW-1185">Reference proteome</keyword>
<evidence type="ECO:0000256" key="6">
    <source>
        <dbReference type="SAM" id="MobiDB-lite"/>
    </source>
</evidence>
<comment type="similarity">
    <text evidence="5">Belongs to the NRP synthetase family.</text>
</comment>
<dbReference type="GO" id="GO:0016874">
    <property type="term" value="F:ligase activity"/>
    <property type="evidence" value="ECO:0007669"/>
    <property type="project" value="UniProtKB-KW"/>
</dbReference>
<organism evidence="8 9">
    <name type="scientific">Penicillium cataractarum</name>
    <dbReference type="NCBI Taxonomy" id="2100454"/>
    <lineage>
        <taxon>Eukaryota</taxon>
        <taxon>Fungi</taxon>
        <taxon>Dikarya</taxon>
        <taxon>Ascomycota</taxon>
        <taxon>Pezizomycotina</taxon>
        <taxon>Eurotiomycetes</taxon>
        <taxon>Eurotiomycetidae</taxon>
        <taxon>Eurotiales</taxon>
        <taxon>Aspergillaceae</taxon>
        <taxon>Penicillium</taxon>
    </lineage>
</organism>
<dbReference type="PROSITE" id="PS50075">
    <property type="entry name" value="CARRIER"/>
    <property type="match status" value="4"/>
</dbReference>
<comment type="caution">
    <text evidence="8">The sequence shown here is derived from an EMBL/GenBank/DDBJ whole genome shotgun (WGS) entry which is preliminary data.</text>
</comment>
<evidence type="ECO:0000313" key="8">
    <source>
        <dbReference type="EMBL" id="KAJ5370420.1"/>
    </source>
</evidence>
<feature type="domain" description="Carrier" evidence="7">
    <location>
        <begin position="4289"/>
        <end position="4365"/>
    </location>
</feature>
<dbReference type="NCBIfam" id="TIGR01733">
    <property type="entry name" value="AA-adenyl-dom"/>
    <property type="match status" value="3"/>
</dbReference>
<dbReference type="CDD" id="cd19542">
    <property type="entry name" value="CT_NRPS-like"/>
    <property type="match status" value="3"/>
</dbReference>
<dbReference type="PROSITE" id="PS00012">
    <property type="entry name" value="PHOSPHOPANTETHEINE"/>
    <property type="match status" value="2"/>
</dbReference>
<keyword evidence="2" id="KW-0597">Phosphoprotein</keyword>
<evidence type="ECO:0000313" key="9">
    <source>
        <dbReference type="Proteomes" id="UP001147782"/>
    </source>
</evidence>
<keyword evidence="3" id="KW-0436">Ligase</keyword>
<dbReference type="FunFam" id="3.30.559.10:FF:000037">
    <property type="entry name" value="Nonribosomal peptide synthase Pes1"/>
    <property type="match status" value="1"/>
</dbReference>
<dbReference type="InterPro" id="IPR001242">
    <property type="entry name" value="Condensation_dom"/>
</dbReference>
<dbReference type="FunFam" id="3.30.559.30:FF:000002">
    <property type="entry name" value="Nonribosomal peptide synthase Pes1"/>
    <property type="match status" value="2"/>
</dbReference>
<dbReference type="Gene3D" id="3.40.50.12780">
    <property type="entry name" value="N-terminal domain of ligase-like"/>
    <property type="match status" value="3"/>
</dbReference>
<dbReference type="FunFam" id="3.30.559.10:FF:000017">
    <property type="entry name" value="Nonribosomal peptide synthase Pes1"/>
    <property type="match status" value="2"/>
</dbReference>
<evidence type="ECO:0000259" key="7">
    <source>
        <dbReference type="PROSITE" id="PS50075"/>
    </source>
</evidence>
<dbReference type="EMBL" id="JAPZBS010000005">
    <property type="protein sequence ID" value="KAJ5370420.1"/>
    <property type="molecule type" value="Genomic_DNA"/>
</dbReference>
<dbReference type="SUPFAM" id="SSF47336">
    <property type="entry name" value="ACP-like"/>
    <property type="match status" value="4"/>
</dbReference>
<dbReference type="InterPro" id="IPR009081">
    <property type="entry name" value="PP-bd_ACP"/>
</dbReference>
<dbReference type="FunFam" id="1.10.1200.10:FF:000005">
    <property type="entry name" value="Nonribosomal peptide synthetase 1"/>
    <property type="match status" value="1"/>
</dbReference>
<dbReference type="Pfam" id="PF00668">
    <property type="entry name" value="Condensation"/>
    <property type="match status" value="7"/>
</dbReference>
<dbReference type="PANTHER" id="PTHR45398">
    <property type="match status" value="1"/>
</dbReference>
<proteinExistence type="inferred from homology"/>
<evidence type="ECO:0000256" key="4">
    <source>
        <dbReference type="ARBA" id="ARBA00022737"/>
    </source>
</evidence>
<dbReference type="SUPFAM" id="SSF52777">
    <property type="entry name" value="CoA-dependent acyltransferases"/>
    <property type="match status" value="14"/>
</dbReference>
<dbReference type="InterPro" id="IPR045851">
    <property type="entry name" value="AMP-bd_C_sf"/>
</dbReference>
<dbReference type="Pfam" id="PF00501">
    <property type="entry name" value="AMP-binding"/>
    <property type="match status" value="4"/>
</dbReference>
<reference evidence="8" key="2">
    <citation type="journal article" date="2023" name="IMA Fungus">
        <title>Comparative genomic study of the Penicillium genus elucidates a diverse pangenome and 15 lateral gene transfer events.</title>
        <authorList>
            <person name="Petersen C."/>
            <person name="Sorensen T."/>
            <person name="Nielsen M.R."/>
            <person name="Sondergaard T.E."/>
            <person name="Sorensen J.L."/>
            <person name="Fitzpatrick D.A."/>
            <person name="Frisvad J.C."/>
            <person name="Nielsen K.L."/>
        </authorList>
    </citation>
    <scope>NUCLEOTIDE SEQUENCE</scope>
    <source>
        <strain evidence="8">IBT 29864</strain>
    </source>
</reference>
<dbReference type="InterPro" id="IPR020845">
    <property type="entry name" value="AMP-binding_CS"/>
</dbReference>
<keyword evidence="4" id="KW-0677">Repeat</keyword>
<dbReference type="Gene3D" id="3.30.559.30">
    <property type="entry name" value="Nonribosomal peptide synthetase, condensation domain"/>
    <property type="match status" value="8"/>
</dbReference>
<dbReference type="NCBIfam" id="NF003417">
    <property type="entry name" value="PRK04813.1"/>
    <property type="match status" value="4"/>
</dbReference>
<dbReference type="FunFam" id="3.40.50.12780:FF:000014">
    <property type="entry name" value="Nonribosomal peptide synthetase 1"/>
    <property type="match status" value="3"/>
</dbReference>
<dbReference type="FunFam" id="1.10.1200.10:FF:000024">
    <property type="entry name" value="Nonribosomal peptide synthase Pes1"/>
    <property type="match status" value="1"/>
</dbReference>
<dbReference type="SMART" id="SM00823">
    <property type="entry name" value="PKS_PP"/>
    <property type="match status" value="3"/>
</dbReference>
<dbReference type="PANTHER" id="PTHR45398:SF1">
    <property type="entry name" value="ENZYME, PUTATIVE (JCVI)-RELATED"/>
    <property type="match status" value="1"/>
</dbReference>
<feature type="region of interest" description="Disordered" evidence="6">
    <location>
        <begin position="1"/>
        <end position="30"/>
    </location>
</feature>
<reference evidence="8" key="1">
    <citation type="submission" date="2022-11" db="EMBL/GenBank/DDBJ databases">
        <authorList>
            <person name="Petersen C."/>
        </authorList>
    </citation>
    <scope>NUCLEOTIDE SEQUENCE</scope>
    <source>
        <strain evidence="8">IBT 29864</strain>
    </source>
</reference>
<dbReference type="CDD" id="cd19545">
    <property type="entry name" value="FUM14_C_NRPS-like"/>
    <property type="match status" value="1"/>
</dbReference>
<dbReference type="InterPro" id="IPR000873">
    <property type="entry name" value="AMP-dep_synth/lig_dom"/>
</dbReference>
<feature type="domain" description="Carrier" evidence="7">
    <location>
        <begin position="5374"/>
        <end position="5450"/>
    </location>
</feature>
<accession>A0A9W9V8L0</accession>
<dbReference type="FunFam" id="3.30.300.30:FF:000015">
    <property type="entry name" value="Nonribosomal peptide synthase SidD"/>
    <property type="match status" value="3"/>
</dbReference>
<dbReference type="Gene3D" id="2.30.38.10">
    <property type="entry name" value="Luciferase, Domain 3"/>
    <property type="match status" value="1"/>
</dbReference>
<dbReference type="FunFam" id="3.30.559.30:FF:000003">
    <property type="entry name" value="Nonribosomal peptide synthase SidD"/>
    <property type="match status" value="1"/>
</dbReference>
<dbReference type="CDD" id="cd05918">
    <property type="entry name" value="A_NRPS_SidN3_like"/>
    <property type="match status" value="4"/>
</dbReference>
<feature type="domain" description="Carrier" evidence="7">
    <location>
        <begin position="842"/>
        <end position="918"/>
    </location>
</feature>
<evidence type="ECO:0000256" key="1">
    <source>
        <dbReference type="ARBA" id="ARBA00022450"/>
    </source>
</evidence>
<sequence length="6108" mass="675111">MANSSHCYLPRFTPAVEGPRRPVSMKTKPTPSQHAQLLTAWHEGRLESVLQATWALVLHYYIRSEDICFGYQHIDGDSISSRYPVQRSSVANLSAFRLAINENDSIQGIVDKVRDHDGVDSQIGGVGSDEGASEGGYLPFNTILMLRTYRKANDSPSSPLSQQPILATALPDQVRVFCVYLPVSSLCGRLPAYAGPIEYWLDSCQVRLHAKVLRRDINIFLEWRNGDMSGEQMKSVAHIFEQMLAQVLSPGNVAISQLNLFSENDLQRIRKWNSHTPKLYDRTIHDAIRDQALSGPDREAVSAWDGNLTYAELDALASKLACHLRMQGVGPEVRVALCFDKSVPCTSVQKYMMDWGANLCKKWNIVAMLGVMKAGGAFVPLDPTHPTSRLQRLIESVKAVLVLCSPSRAETLRPIASTLIPLCTETLEGLSDPVEGVDLASGVTSQNAAYVLFTSGSTGEPKGTLLEHRAYLSSAMVHGPGLRVFYETRALQFAAHTFDASLAESLTPLIHGACVCIPSEEQRLNDIVGFINEHRVNQACFTPSFIGFIEIDSVPGLQSLVLAGEAMSQSQLATWSRIKLVNGYGPTEASVASVLNSNVTPTTDCKDIGLPIGVRSWVVNPENHDELVPVGCPGELLLEGPTLARCYVNNPEKTNDSFIYDPAWVNLDAGRGSNRRFYKTGDLVRYNSDTGAMNYVGRKDTQVKVHGQRIELGEIENQLNKDTLVTHCSVFFPKSGFSEGRLAAVISSVGLLAEQSDSDLKPLRLISPSQKSQIVPGIRERLSARLPTYMVPSVWLCVEAMPLLPSGKLDRKGIAGWVVNMGQDPDIAEATSGFQPTGEQSLPANENEEALVAVYSRVLNIPQKHVSLNESFLAMGGDSIAAMTCIGMCKKRGLALSVQEVLRSKSIRDLASRARAIDHATTYQEAVDKPFELSPIQVLHFGVRKEGQGHFNQGILTRLNRPVDEPTLRQAIETLVSRHSMLRARFDDSGSATASKQRITPDVKNSFRLRTNSVNSIKETKAFIGSSQGCINGFSGPLLAADYFRVKGQEKCHILSMTAHHLVVDIVSWRIILEDLEDLLVNPGKTSSENGSLPFQTWCKLQEEQCKNLIKEKKAATDQLPAIDFGYWGLRNSQTTYGDVDCASFDIDAVHSNRIMMECHKVLNTEPIDLFLAAMLHSFGKSFTDRSLPTIYNEGHGREVWDPSIDISHTVGWFTILHPIFVSDYKPDSAIDTLIQVKDLRRRVSDNGRADFASRVLQLGGTTGSRHPHPFEMSFNYVGQHRDLQRTDGLFQLVDQMAGEAGQGSDAADFGKDTPRFGLFEISAMVVAGKIRFTFSFNKFMQHQNRIHEWVSQCQQQLVSLSEQLTAMSPRLTLSSFPMLSLNYESLDKLLTQKLPAIGVNSPDMIEDIYPCSRMQQGILLGRTRDSSYYAVHDTFEVRGTGPTKPNLDRLVEAWRQVICHHAMFRTVFVENLTPRDPFCQVVLKDYDISPVILQSSSDNDVMATFDAQKPKEYSEIAPAYRFSICQTPSGKLFCRIELSHAAMDGNSISILMRDLQLAYAGRLEESRRPLFKDYMRYLLDAPQEASLQYWCSYLAGARPCLFPTLTHGQKSPEKNLRSVPVNFGSLAQLQGICEKKGITLSNVFNAAWGLTLRLFCGSDDVSFSYMASLRDVPADGVQWVVGPAINLMVCRMKMSGETLLMDALEQIQNDYMESIPHRHTSLIDIQHALKMSDANLFNSGVSYRRLPGAKDAVSSDIECVEVGSIHDPAEFPVFINIEAMDTQARIELNYWTTNLSDAQAANVANTYVRFLESILTNADSQIGQLDCLSDSNKAQIQAWNKKSPKAVDRCTYEVIQKMASQKPDALAIAAWDGNLTYSKLDQYSSRLASYLVTFGVGPGSLIPTCFEKSVWNTVSMLAVMKAGGGCIPVEGLKTMGLIEKWVLDNAVQVALASPEKAQILEETIPYVIPVSESLLEYLNDEPLPLTAGPSDPAYVAFTSGTSRRARGVVLEHGTIMTRAEAFANSLGICDSSRILQSAAHTSDLFLLESIGTLSRGACLCIPADVEPANLAASMSVLHCNIACITPTVASFLTPKDVPTLKTVAFFGEAACQTLLENWTSEDLQVHLLYGNTEASTASMHYKVVGNAAEPHIGSAISCAPWVVDPSNHNALVPVGAIGELAIEGPVVACGYLSGTKDGESDFFEKPAWISAFPGGKNRKFLKTGDLVRYNADGSLVFLGRKSCRIMCSDTMSIQRLVKDFLGPKRTSAIDTVRLTGDCSDSIVAFIGSSRSATSSADDQVILKSAPELKSTIASLHSHLASKLPASKVPSTYVPLSSLPLSPFGKLNYQALGAELGALPDAQLRSFDSKHWTGARSANRASFGSGVSNNHLTFWKEYLADAEPCNFPPISHDATTLERSTRTLNKQTQKLHAFSKLSNVSVETLFQTAWGIVLRCYTGCDDVCFGFSTEADAQCISVCRLLLNNDRNLEETLQQSKAQFDEGRENFTDLAVIKHHLGLDDASLFNTLLTYRTASKLPQGDAGDSNATKGYKIAVAAVVSSTVAEIHFTYTSDTVTSAQITHIIDAFDHILNDMMSSSPLHRTIGDLDLFPERSCRQIRDWNATLPPRMDKCADELIQQQALLNPRAEAVCSWDKNFTYGQLEIVASRLGRFLTNSGVKPEVFVVLCFEKSAWAVVAQLAVLKAGGAFVSIDPSHPDSRLQMLIDEIGADLVLCSASLQTKLAKLCKKAFGVSQNSISQLPESPLALSGVRPTAENAAYAIFTSGTTGKPKATVVEHVALSTTAIAMMDALHMDSGTRALQFSNYTFDVSVLEIMMTLMTGGCVCVPSEEERMNNLGGAIRRMEANYMSSPPAIVNTLEPKTVPALKTIITGGEKMPANHIDRWHDRFVINAYGPSEATVVATVGVKVDWEGNRVNDDPTSIGTAANCRVWIVDPNNYNRLLPVGAVGEMLLEGSNIAREYLGNPEKTKAAFVDDPAWSHHNGLLGLFKRKDRMYRTGDLVRYNSDGTLAFISRKDTQIKFNGQRIELEEIEHQCVRCLPEGSQVAVDVVVPEERTVAKGLAAFFTVHDQDSQGGSTDQFTPTIPGADPLLLPISVSNMDAVQKLKSSLPDLLPQSMMPRLFFPLRNLPFTSSAKIDRRRLRAMVRTLSKESLKSYITFNTSGKNEEMSTDGLDAKLRDLWEKTLDLEAGSVTNEDSFFALGGDSFSAMNLVGAAQSQGIALNVATIFKTPVLIDMAKSCSESIQTLPAEPMPLKPFSLLPSSVDVDSLLDEVTENCAVAKDEVCDIYPCSAVQEGLLTMSIKHHGAYVAQPAFRLADGADLNRFKAAWQQTVADIDILRTRIVHTEAMNFAQVVLKDTSIDWVHAESFDDLPNDTTELPKHNGAPLAGYAIVQPRQSSTLYFVWSVHHALYDGWSIPLVYRRLEENYNASQSKMPAASYGLFIEYLNTKNMEESDAFWKSYLANMSATPFPQNKNSVPDAIRAGNTQYHTMEFTRPANSVDFTLPVLLRAAWALVVSTHTATGDVCFGETLSGRNIDLPGVGDIAGPVLSTVPSRITVDQEMSIIKYLGQIHQSTTDMIPHLHSGLQRIRALNDDTSASCGFQNLLVIQPTEGELNSSIWIDEKRETSEDFFTHPLVMECGISKTRITFTVHHDELVINGWQSKHLAEQFGHVLSQLMSTLKTSTAKLADLEVVSPEEKMEIARWNQREIPSVERCVHEFIQDKCLETPNAPAVCAWDGELTYREFWDLASSFANYLVSRGVGPEVFVPVCLDKSAWAMVTLISILIAGGGYVPLDPHHPVSRHEEILKDVGANMILCTPNYTTRYTRVVKTVIPISKDTLKAYGSLNLPAKNRTKVQPSNMAYTLFTSGSTGRAKGIVVEHRNAVSSIMGFAPMTLMGPKSRVFQFASLTFDAAIMETLAILMVGGCICVPSEDERLNDVAGAIRRLNVTWTFLTPSIASIIEPSSVPSLEILIVGGEKMSQEVITKWANVLHLMNGYGPTETVVFAVVDTAVATSRDPARIGYGIPCTLTWIVDAENHDRLAPLGAVGELALEGPALAREYLKNPEKNAESFIMDPAWVKDFKSSIPSPRRIYKTGDLCYYNPDGSIEYISRKDHQVKLHGQRMELGEIEHRLSEHEAVRHAVVILPKTGPLKQRLVTVMSANKIAADNKLISDKPCELLDDEEFDNKGLAILVDVQKSLEAQLPVYMVPQTWALVKKLPMLVSGKLDRKKISAWLENIDNDSYERIMQDFDRMKRGVTEKPQPEQEKTGSLKIIREIFAQVLNISLQKVNVDRSFVSLGGDSITGMAVISRARKQGLVVTLNDILQSKSVKELAQTATSKAPAVSQRQEKSGEGFGLSPVQKLYMQSSTSFKGAARFNQSITVRIARRVEGEVLRRAINAVTSQHSMLQARFNKPKDGIWQQKTAGEVEASYRFRVHSVSNTRAMVPKIAESQSSLDPLNGPIFAADLFNLRSGGQVLFLVAHHLCVDMVSWRIILQDLEELVVSGSLSDEKALSFQSWCAMQLERAKTHDAGLTLPFTPETPNMGYWGMSGIENQYGDLKMESFTLSEDTTQFLLNGCHEVFGTEAVDILLAAIIHSFGMIFIDRKIPTIYNEGHGREPWDASIDLSRTVGWFTTMTPLLIDSKQGTILDTIKRVKDIRRKITENGRPYFAKSLLASDQQSSDDFDVPLEILFNYLGKLQQLERADSLFRHQGSVFDSSDFAVAGDMGPETHRFALFELSAIVVKERLNVSFAYNRKMSREPQIRRWILQCKQTLEKEMSVLRNATTEPTLSDYPLLPINYNGLQILTNSTFKKLSIRSKTEVEDIYPCSPMQEGLLLSQLRDSSAYMFHTIFEIQDARTGKVDAERLARSWQMLVDRHPVLRTVFIDSNYSGGSFDQLVFQKLNDNVLRVECFDSQVDDKLKAISLHDLNAMRPAKLSHQFTVCKTTSGRVLVKLEINHAIIDGGGVDVLLRDLTLAYDRRLAEGSAPKFSEYIRYIRTQSQDAALDHWKEYLGGVRPCHVSPATDLQAKRELKGILMEFTRYPELLSFCEQASVTLANLTLTAWAIVLREVTHSDDVCFGYLSAGRDAPVNGIQDMVGIFINMLCCRVKFSGYQTLSDVSKRVNGDYIRSIPHQSCSLASIQHELGWQGQSLFNTTLSIQNHTVAGGNKEKGLCFDLQHAHDPSEYAVTVNVDISRGAEGIMLRYWNDMVSDDQAQCLVDSIAKVFTSFIESPSSKIQSLKFESSLVEERNPEWANSQSTLNEKAKLGIEALDGAAIQKIIDNRVHEIIRQMLRDGKLMVPHMQPESLSGYGHPDDGVDSPYPLEGIQGGADDSGVCSATSRSSEEGLMADIERRLWTLWSTALGLSPNVVRHQDSFFKLGGDSITAMKMVSAAREDGLVLTVADVFNNPVFEDMLAAVRGSHATQQMLDVDLKPAHKDVGSFTDSKPTTLAPTPSSESISVLRPMQAVDDASVQTGICPKIGVFKGGIADVLPVTDFQAMSLTATLFKSRWMLNYFFLEGNGPLDLRRLRESCLKVVDAFDILRTVFVCFHDQFFQVVLRKIRPSIFVYETDRGMDEFTMNLQQRDREYGPREGEQYVQFYIIKKKNSDEHRIMIRLSHTQYDGVCLSKIMSAIKHGYEGSPLPPVTPYASYLRQLPGTVGPDHYNHWSKLLKDSQMTQVVRRKGTSMFQNVGAFTEIRKNIEIPPTALGNVTVATVMQAAWAITLAKLSAQSDVVFGLTISGRNATVPGIETTVGPCVNVIPVRVKFDEKWTGLELFRYLQDQQVSNMPYESLGFREIIKQCTDWPAWTYFTTSVFHQNVDYEGSLELDNTKYRMGGAGVNDNFADLTMVSRPADDRNLSVTLGYSEKGPIIPAFATKVLDMVCEIALSLVANPSTALPSPSMLRSLPSQVVDDLPRSSDEHFLSAHLKSRSIAELLVHSDILSRSWHQVLPKRASTTTTDPDTGDKSTHQAAFQLDSSFFDLGGDIFNMAQLTWILEQEGLKVRLEDLLEHPSFLGQMAVLALHNAKHQEDFPPEFATGAVSPDPVATSRVEKKKTWEKAMILARKLTRRNTMVSSHA</sequence>
<dbReference type="RefSeq" id="XP_056554854.1">
    <property type="nucleotide sequence ID" value="XM_056699441.1"/>
</dbReference>
<dbReference type="InterPro" id="IPR036736">
    <property type="entry name" value="ACP-like_sf"/>
</dbReference>
<dbReference type="Proteomes" id="UP001147782">
    <property type="component" value="Unassembled WGS sequence"/>
</dbReference>
<dbReference type="GO" id="GO:0044550">
    <property type="term" value="P:secondary metabolite biosynthetic process"/>
    <property type="evidence" value="ECO:0007669"/>
    <property type="project" value="UniProtKB-ARBA"/>
</dbReference>
<dbReference type="SUPFAM" id="SSF56801">
    <property type="entry name" value="Acetyl-CoA synthetase-like"/>
    <property type="match status" value="4"/>
</dbReference>
<dbReference type="Gene3D" id="3.30.300.30">
    <property type="match status" value="4"/>
</dbReference>
<dbReference type="InterPro" id="IPR042099">
    <property type="entry name" value="ANL_N_sf"/>
</dbReference>
<dbReference type="Gene3D" id="3.30.559.10">
    <property type="entry name" value="Chloramphenicol acetyltransferase-like domain"/>
    <property type="match status" value="6"/>
</dbReference>
<evidence type="ECO:0000256" key="3">
    <source>
        <dbReference type="ARBA" id="ARBA00022598"/>
    </source>
</evidence>
<dbReference type="FunFam" id="3.30.559.30:FF:000005">
    <property type="entry name" value="Nonribosomal peptide synthase Pes1"/>
    <property type="match status" value="1"/>
</dbReference>
<dbReference type="GO" id="GO:0031177">
    <property type="term" value="F:phosphopantetheine binding"/>
    <property type="evidence" value="ECO:0007669"/>
    <property type="project" value="InterPro"/>
</dbReference>
<dbReference type="InterPro" id="IPR010071">
    <property type="entry name" value="AA_adenyl_dom"/>
</dbReference>
<dbReference type="PROSITE" id="PS00455">
    <property type="entry name" value="AMP_BINDING"/>
    <property type="match status" value="1"/>
</dbReference>
<dbReference type="InterPro" id="IPR020806">
    <property type="entry name" value="PKS_PP-bd"/>
</dbReference>
<dbReference type="CDD" id="cd19534">
    <property type="entry name" value="E_NRPS"/>
    <property type="match status" value="2"/>
</dbReference>
<dbReference type="Gene3D" id="1.10.1200.10">
    <property type="entry name" value="ACP-like"/>
    <property type="match status" value="5"/>
</dbReference>
<name>A0A9W9V8L0_9EURO</name>
<dbReference type="Gene3D" id="3.40.50.980">
    <property type="match status" value="2"/>
</dbReference>
<evidence type="ECO:0000256" key="2">
    <source>
        <dbReference type="ARBA" id="ARBA00022553"/>
    </source>
</evidence>
<dbReference type="InterPro" id="IPR006162">
    <property type="entry name" value="Ppantetheine_attach_site"/>
</dbReference>
<gene>
    <name evidence="8" type="ORF">N7496_006512</name>
</gene>
<evidence type="ECO:0000256" key="5">
    <source>
        <dbReference type="ARBA" id="ARBA00029454"/>
    </source>
</evidence>
<feature type="domain" description="Carrier" evidence="7">
    <location>
        <begin position="3188"/>
        <end position="3264"/>
    </location>
</feature>
<keyword evidence="1" id="KW-0596">Phosphopantetheine</keyword>
<dbReference type="FunFam" id="3.30.559.10:FF:000016">
    <property type="entry name" value="Nonribosomal peptide synthase Pes1"/>
    <property type="match status" value="2"/>
</dbReference>